<dbReference type="Proteomes" id="UP000270094">
    <property type="component" value="Unassembled WGS sequence"/>
</dbReference>
<gene>
    <name evidence="1" type="ORF">SVUK_LOCUS6797</name>
</gene>
<organism evidence="1 2">
    <name type="scientific">Strongylus vulgaris</name>
    <name type="common">Blood worm</name>
    <dbReference type="NCBI Taxonomy" id="40348"/>
    <lineage>
        <taxon>Eukaryota</taxon>
        <taxon>Metazoa</taxon>
        <taxon>Ecdysozoa</taxon>
        <taxon>Nematoda</taxon>
        <taxon>Chromadorea</taxon>
        <taxon>Rhabditida</taxon>
        <taxon>Rhabditina</taxon>
        <taxon>Rhabditomorpha</taxon>
        <taxon>Strongyloidea</taxon>
        <taxon>Strongylidae</taxon>
        <taxon>Strongylus</taxon>
    </lineage>
</organism>
<evidence type="ECO:0000313" key="1">
    <source>
        <dbReference type="EMBL" id="VDM71799.1"/>
    </source>
</evidence>
<reference evidence="1 2" key="1">
    <citation type="submission" date="2018-11" db="EMBL/GenBank/DDBJ databases">
        <authorList>
            <consortium name="Pathogen Informatics"/>
        </authorList>
    </citation>
    <scope>NUCLEOTIDE SEQUENCE [LARGE SCALE GENOMIC DNA]</scope>
</reference>
<dbReference type="AlphaFoldDB" id="A0A3P7IXB0"/>
<sequence length="69" mass="7879">MEKERTAVQRLVKLYNKFGASFVCAHGDETQFAMNTKELEALFDTVQQLLNKDILVQLDDHATDVYTVS</sequence>
<evidence type="ECO:0000313" key="2">
    <source>
        <dbReference type="Proteomes" id="UP000270094"/>
    </source>
</evidence>
<proteinExistence type="predicted"/>
<name>A0A3P7IXB0_STRVU</name>
<protein>
    <submittedName>
        <fullName evidence="1">Uncharacterized protein</fullName>
    </submittedName>
</protein>
<keyword evidence="2" id="KW-1185">Reference proteome</keyword>
<accession>A0A3P7IXB0</accession>
<dbReference type="EMBL" id="UYYB01022148">
    <property type="protein sequence ID" value="VDM71799.1"/>
    <property type="molecule type" value="Genomic_DNA"/>
</dbReference>